<sequence>MLVELPPSARRHHEHPITNTTRCAATASALREAAPYIAAMLTAAVLGFAQLLVIDAWGQRRGADLRDLLGKWDADWLTGIADHGYLRVPGRDPFESVAFFPGYPTLVRVVAAPLVIFDVGDATFLAAMIVSITSSILLAGGLARLVIDVAQRLRPWPLDVGTRVVLSVAAAAITLGAPMGQMYWMPYSEAMFTALAVWALAAILRGRYLTAGVLVLFAGLTRLTALALIATLCAAALVELWRYLRYRKAFAPARFPVPAVIAPVIGSVGIAAYLSWSSYRTRSAGGYFAVQGRGWGSGFDWGSSSWDWLWHNTIIPATDPNSVGFAISSWSMILAAALCAVTVWPLLRRRLPWQIWVTATAAAAIVLGSGGTMHARPRLLLFATMLLLVLLAVLAIDWLTRQHSWRLHVGVASLTAAIGLWCVLGFAVSGHMLIDFAYGI</sequence>
<proteinExistence type="predicted"/>
<keyword evidence="5" id="KW-0808">Transferase</keyword>
<comment type="caution">
    <text evidence="11">The sequence shown here is derived from an EMBL/GenBank/DDBJ whole genome shotgun (WGS) entry which is preliminary data.</text>
</comment>
<keyword evidence="9 10" id="KW-0472">Membrane</keyword>
<evidence type="ECO:0000256" key="7">
    <source>
        <dbReference type="ARBA" id="ARBA00022824"/>
    </source>
</evidence>
<dbReference type="Proteomes" id="UP000676853">
    <property type="component" value="Unassembled WGS sequence"/>
</dbReference>
<evidence type="ECO:0000313" key="12">
    <source>
        <dbReference type="Proteomes" id="UP000676853"/>
    </source>
</evidence>
<dbReference type="InterPro" id="IPR007315">
    <property type="entry name" value="PIG-V/Gpi18"/>
</dbReference>
<feature type="transmembrane region" description="Helical" evidence="10">
    <location>
        <begin position="379"/>
        <end position="399"/>
    </location>
</feature>
<keyword evidence="12" id="KW-1185">Reference proteome</keyword>
<feature type="transmembrane region" description="Helical" evidence="10">
    <location>
        <begin position="164"/>
        <end position="184"/>
    </location>
</feature>
<evidence type="ECO:0000256" key="3">
    <source>
        <dbReference type="ARBA" id="ARBA00022502"/>
    </source>
</evidence>
<organism evidence="11 12">
    <name type="scientific">Tsukamurella paurometabola</name>
    <name type="common">Corynebacterium paurometabolum</name>
    <dbReference type="NCBI Taxonomy" id="2061"/>
    <lineage>
        <taxon>Bacteria</taxon>
        <taxon>Bacillati</taxon>
        <taxon>Actinomycetota</taxon>
        <taxon>Actinomycetes</taxon>
        <taxon>Mycobacteriales</taxon>
        <taxon>Tsukamurellaceae</taxon>
        <taxon>Tsukamurella</taxon>
    </lineage>
</organism>
<name>A0ABS5NFK8_TSUPA</name>
<protein>
    <recommendedName>
        <fullName evidence="13">Integral membrane protein</fullName>
    </recommendedName>
</protein>
<evidence type="ECO:0000256" key="2">
    <source>
        <dbReference type="ARBA" id="ARBA00004687"/>
    </source>
</evidence>
<keyword evidence="4" id="KW-0328">Glycosyltransferase</keyword>
<feature type="transmembrane region" description="Helical" evidence="10">
    <location>
        <begin position="257"/>
        <end position="276"/>
    </location>
</feature>
<feature type="transmembrane region" description="Helical" evidence="10">
    <location>
        <begin position="323"/>
        <end position="347"/>
    </location>
</feature>
<accession>A0ABS5NFK8</accession>
<evidence type="ECO:0008006" key="13">
    <source>
        <dbReference type="Google" id="ProtNLM"/>
    </source>
</evidence>
<feature type="transmembrane region" description="Helical" evidence="10">
    <location>
        <begin position="411"/>
        <end position="434"/>
    </location>
</feature>
<evidence type="ECO:0000256" key="5">
    <source>
        <dbReference type="ARBA" id="ARBA00022679"/>
    </source>
</evidence>
<evidence type="ECO:0000256" key="4">
    <source>
        <dbReference type="ARBA" id="ARBA00022676"/>
    </source>
</evidence>
<reference evidence="11 12" key="1">
    <citation type="submission" date="2021-04" db="EMBL/GenBank/DDBJ databases">
        <title>Whole genome sequence analysis of a thiophenic sulfur metabolizing bacteria.</title>
        <authorList>
            <person name="Akhtar N."/>
            <person name="Akram J."/>
            <person name="Aslam A."/>
        </authorList>
    </citation>
    <scope>NUCLEOTIDE SEQUENCE [LARGE SCALE GENOMIC DNA]</scope>
    <source>
        <strain evidence="11 12">3OW</strain>
    </source>
</reference>
<comment type="pathway">
    <text evidence="2">Glycolipid biosynthesis; glycosylphosphatidylinositol-anchor biosynthesis.</text>
</comment>
<comment type="subcellular location">
    <subcellularLocation>
        <location evidence="1">Endoplasmic reticulum membrane</location>
        <topology evidence="1">Multi-pass membrane protein</topology>
    </subcellularLocation>
</comment>
<feature type="transmembrane region" description="Helical" evidence="10">
    <location>
        <begin position="353"/>
        <end position="372"/>
    </location>
</feature>
<keyword evidence="7" id="KW-0256">Endoplasmic reticulum</keyword>
<feature type="transmembrane region" description="Helical" evidence="10">
    <location>
        <begin position="36"/>
        <end position="57"/>
    </location>
</feature>
<keyword evidence="3" id="KW-0337">GPI-anchor biosynthesis</keyword>
<dbReference type="RefSeq" id="WP_212554583.1">
    <property type="nucleotide sequence ID" value="NZ_JAGXOE010000050.1"/>
</dbReference>
<evidence type="ECO:0000256" key="10">
    <source>
        <dbReference type="SAM" id="Phobius"/>
    </source>
</evidence>
<dbReference type="EMBL" id="JAGXOE010000050">
    <property type="protein sequence ID" value="MBS4103080.1"/>
    <property type="molecule type" value="Genomic_DNA"/>
</dbReference>
<evidence type="ECO:0000313" key="11">
    <source>
        <dbReference type="EMBL" id="MBS4103080.1"/>
    </source>
</evidence>
<keyword evidence="8 10" id="KW-1133">Transmembrane helix</keyword>
<evidence type="ECO:0000256" key="6">
    <source>
        <dbReference type="ARBA" id="ARBA00022692"/>
    </source>
</evidence>
<keyword evidence="6 10" id="KW-0812">Transmembrane</keyword>
<dbReference type="PANTHER" id="PTHR12468:SF2">
    <property type="entry name" value="GPI MANNOSYLTRANSFERASE 2"/>
    <property type="match status" value="1"/>
</dbReference>
<feature type="transmembrane region" description="Helical" evidence="10">
    <location>
        <begin position="122"/>
        <end position="143"/>
    </location>
</feature>
<gene>
    <name evidence="11" type="ORF">KFZ73_17780</name>
</gene>
<dbReference type="PANTHER" id="PTHR12468">
    <property type="entry name" value="GPI MANNOSYLTRANSFERASE 2"/>
    <property type="match status" value="1"/>
</dbReference>
<evidence type="ECO:0000256" key="1">
    <source>
        <dbReference type="ARBA" id="ARBA00004477"/>
    </source>
</evidence>
<feature type="transmembrane region" description="Helical" evidence="10">
    <location>
        <begin position="213"/>
        <end position="237"/>
    </location>
</feature>
<evidence type="ECO:0000256" key="9">
    <source>
        <dbReference type="ARBA" id="ARBA00023136"/>
    </source>
</evidence>
<evidence type="ECO:0000256" key="8">
    <source>
        <dbReference type="ARBA" id="ARBA00022989"/>
    </source>
</evidence>
<feature type="transmembrane region" description="Helical" evidence="10">
    <location>
        <begin position="190"/>
        <end position="206"/>
    </location>
</feature>